<organism evidence="3 4">
    <name type="scientific">Halalkalibacter akibai (strain ATCC 43226 / DSM 21942 / CIP 109018 / JCM 9157 / 1139)</name>
    <name type="common">Bacillus akibai</name>
    <dbReference type="NCBI Taxonomy" id="1236973"/>
    <lineage>
        <taxon>Bacteria</taxon>
        <taxon>Bacillati</taxon>
        <taxon>Bacillota</taxon>
        <taxon>Bacilli</taxon>
        <taxon>Bacillales</taxon>
        <taxon>Bacillaceae</taxon>
        <taxon>Halalkalibacter</taxon>
    </lineage>
</organism>
<dbReference type="GO" id="GO:0046872">
    <property type="term" value="F:metal ion binding"/>
    <property type="evidence" value="ECO:0007669"/>
    <property type="project" value="UniProtKB-KW"/>
</dbReference>
<name>W4QZ03_HALA3</name>
<dbReference type="InterPro" id="IPR036264">
    <property type="entry name" value="Bact_exopeptidase_dim_dom"/>
</dbReference>
<dbReference type="InterPro" id="IPR002933">
    <property type="entry name" value="Peptidase_M20"/>
</dbReference>
<evidence type="ECO:0000313" key="3">
    <source>
        <dbReference type="EMBL" id="GAE37375.1"/>
    </source>
</evidence>
<evidence type="ECO:0000259" key="2">
    <source>
        <dbReference type="Pfam" id="PF07687"/>
    </source>
</evidence>
<evidence type="ECO:0000313" key="4">
    <source>
        <dbReference type="Proteomes" id="UP000018896"/>
    </source>
</evidence>
<dbReference type="PIRSF" id="PIRSF005962">
    <property type="entry name" value="Pept_M20D_amidohydro"/>
    <property type="match status" value="1"/>
</dbReference>
<dbReference type="eggNOG" id="COG1473">
    <property type="taxonomic scope" value="Bacteria"/>
</dbReference>
<gene>
    <name evidence="3" type="ORF">JCM9157_4650</name>
</gene>
<keyword evidence="1" id="KW-0479">Metal-binding</keyword>
<feature type="binding site" evidence="1">
    <location>
        <position position="134"/>
    </location>
    <ligand>
        <name>Mn(2+)</name>
        <dbReference type="ChEBI" id="CHEBI:29035"/>
        <label>2</label>
    </ligand>
</feature>
<dbReference type="PANTHER" id="PTHR11014">
    <property type="entry name" value="PEPTIDASE M20 FAMILY MEMBER"/>
    <property type="match status" value="1"/>
</dbReference>
<feature type="binding site" evidence="1">
    <location>
        <position position="98"/>
    </location>
    <ligand>
        <name>Mn(2+)</name>
        <dbReference type="ChEBI" id="CHEBI:29035"/>
        <label>2</label>
    </ligand>
</feature>
<feature type="domain" description="Peptidase M20 dimerisation" evidence="2">
    <location>
        <begin position="185"/>
        <end position="269"/>
    </location>
</feature>
<dbReference type="RefSeq" id="WP_235715069.1">
    <property type="nucleotide sequence ID" value="NZ_BAUV01000069.1"/>
</dbReference>
<comment type="caution">
    <text evidence="3">The sequence shown here is derived from an EMBL/GenBank/DDBJ whole genome shotgun (WGS) entry which is preliminary data.</text>
</comment>
<feature type="binding site" evidence="1">
    <location>
        <position position="158"/>
    </location>
    <ligand>
        <name>Mn(2+)</name>
        <dbReference type="ChEBI" id="CHEBI:29035"/>
        <label>2</label>
    </ligand>
</feature>
<dbReference type="PANTHER" id="PTHR11014:SF122">
    <property type="entry name" value="AMIDOHYDROLASE AMHX"/>
    <property type="match status" value="1"/>
</dbReference>
<evidence type="ECO:0000256" key="1">
    <source>
        <dbReference type="PIRSR" id="PIRSR005962-1"/>
    </source>
</evidence>
<dbReference type="Gene3D" id="3.40.630.10">
    <property type="entry name" value="Zn peptidases"/>
    <property type="match status" value="1"/>
</dbReference>
<dbReference type="Pfam" id="PF01546">
    <property type="entry name" value="Peptidase_M20"/>
    <property type="match status" value="1"/>
</dbReference>
<accession>W4QZ03</accession>
<dbReference type="GO" id="GO:0016787">
    <property type="term" value="F:hydrolase activity"/>
    <property type="evidence" value="ECO:0007669"/>
    <property type="project" value="UniProtKB-KW"/>
</dbReference>
<dbReference type="CDD" id="cd08018">
    <property type="entry name" value="M20_Acy1_amhX-like"/>
    <property type="match status" value="1"/>
</dbReference>
<dbReference type="NCBIfam" id="TIGR01891">
    <property type="entry name" value="amidohydrolases"/>
    <property type="match status" value="1"/>
</dbReference>
<proteinExistence type="predicted"/>
<dbReference type="Pfam" id="PF07687">
    <property type="entry name" value="M20_dimer"/>
    <property type="match status" value="1"/>
</dbReference>
<comment type="cofactor">
    <cofactor evidence="1">
        <name>Mn(2+)</name>
        <dbReference type="ChEBI" id="CHEBI:29035"/>
    </cofactor>
    <text evidence="1">The Mn(2+) ion enhances activity.</text>
</comment>
<keyword evidence="3" id="KW-0378">Hydrolase</keyword>
<dbReference type="InterPro" id="IPR011650">
    <property type="entry name" value="Peptidase_M20_dimer"/>
</dbReference>
<reference evidence="3 4" key="1">
    <citation type="journal article" date="2014" name="Genome Announc.">
        <title>Draft Genome Sequences of Three Alkaliphilic Bacillus Strains, Bacillus wakoensis JCM 9140T, Bacillus akibai JCM 9157T, and Bacillus hemicellulosilyticus JCM 9152T.</title>
        <authorList>
            <person name="Yuki M."/>
            <person name="Oshima K."/>
            <person name="Suda W."/>
            <person name="Oshida Y."/>
            <person name="Kitamura K."/>
            <person name="Iida T."/>
            <person name="Hattori M."/>
            <person name="Ohkuma M."/>
        </authorList>
    </citation>
    <scope>NUCLEOTIDE SEQUENCE [LARGE SCALE GENOMIC DNA]</scope>
    <source>
        <strain evidence="3 4">JCM 9157</strain>
    </source>
</reference>
<dbReference type="Proteomes" id="UP000018896">
    <property type="component" value="Unassembled WGS sequence"/>
</dbReference>
<dbReference type="EMBL" id="BAUV01000069">
    <property type="protein sequence ID" value="GAE37375.1"/>
    <property type="molecule type" value="Genomic_DNA"/>
</dbReference>
<keyword evidence="1" id="KW-0464">Manganese</keyword>
<dbReference type="STRING" id="1236973.JCM9157_4650"/>
<dbReference type="InterPro" id="IPR017439">
    <property type="entry name" value="Amidohydrolase"/>
</dbReference>
<protein>
    <submittedName>
        <fullName evidence="3">Amidohydrolase</fullName>
    </submittedName>
</protein>
<feature type="binding site" evidence="1">
    <location>
        <position position="100"/>
    </location>
    <ligand>
        <name>Mn(2+)</name>
        <dbReference type="ChEBI" id="CHEBI:29035"/>
        <label>2</label>
    </ligand>
</feature>
<sequence>MRTIRHIFEWIDQYQDQLEETYQHLHSIAEVSWEEKNTTKYLAAELEKLNIPYETFPEHTGLVGTWIGSEDGPVVAVRADIDALWQNVDGVWKANHSCGHDGHATIALYSIKLLKEIGFTPKGIIKIIFQPAEETGQGAKALIRKGVVEDVNYLLGLHLRPIQELQIKQAAPAIYHGATRVLQGKVKGIQAHAARPHLGVNVLDSIAAIINAINSIKMDPTISSSAKVTMVRTEGKNLNIIPDEAIFGIDLRTQTNEIMDDLVSQVTKAVFGAASFNGAEVELETVTSLMAAVPDRWMEEVVQEAITEVLGEGGTFAPIVTPGGEDFHYYPVKKSDLQATMIGLGADLTPGLHHPQMTFNPSALQDGVAIMSKSVIKIFEKHERQNI</sequence>
<dbReference type="AlphaFoldDB" id="W4QZ03"/>
<keyword evidence="4" id="KW-1185">Reference proteome</keyword>
<dbReference type="Gene3D" id="3.30.70.360">
    <property type="match status" value="1"/>
</dbReference>
<dbReference type="SUPFAM" id="SSF55031">
    <property type="entry name" value="Bacterial exopeptidase dimerisation domain"/>
    <property type="match status" value="1"/>
</dbReference>
<dbReference type="InterPro" id="IPR037484">
    <property type="entry name" value="AmhX-like"/>
</dbReference>
<feature type="binding site" evidence="1">
    <location>
        <position position="353"/>
    </location>
    <ligand>
        <name>Mn(2+)</name>
        <dbReference type="ChEBI" id="CHEBI:29035"/>
        <label>2</label>
    </ligand>
</feature>
<dbReference type="SUPFAM" id="SSF53187">
    <property type="entry name" value="Zn-dependent exopeptidases"/>
    <property type="match status" value="1"/>
</dbReference>